<feature type="domain" description="Integrase catalytic" evidence="11">
    <location>
        <begin position="369"/>
        <end position="538"/>
    </location>
</feature>
<dbReference type="PhylomeDB" id="A0A0G4F494"/>
<dbReference type="GO" id="GO:0046872">
    <property type="term" value="F:metal ion binding"/>
    <property type="evidence" value="ECO:0007669"/>
    <property type="project" value="UniProtKB-KW"/>
</dbReference>
<dbReference type="VEuPathDB" id="CryptoDB:Cvel_15130"/>
<reference evidence="12" key="1">
    <citation type="submission" date="2014-11" db="EMBL/GenBank/DDBJ databases">
        <authorList>
            <person name="Otto D Thomas"/>
            <person name="Naeem Raeece"/>
        </authorList>
    </citation>
    <scope>NUCLEOTIDE SEQUENCE</scope>
</reference>
<dbReference type="PANTHER" id="PTHR42648">
    <property type="entry name" value="TRANSPOSASE, PUTATIVE-RELATED"/>
    <property type="match status" value="1"/>
</dbReference>
<dbReference type="GO" id="GO:0003964">
    <property type="term" value="F:RNA-directed DNA polymerase activity"/>
    <property type="evidence" value="ECO:0007669"/>
    <property type="project" value="UniProtKB-KW"/>
</dbReference>
<feature type="region of interest" description="Disordered" evidence="10">
    <location>
        <begin position="32"/>
        <end position="51"/>
    </location>
</feature>
<keyword evidence="3" id="KW-0255">Endonuclease</keyword>
<dbReference type="InterPro" id="IPR001584">
    <property type="entry name" value="Integrase_cat-core"/>
</dbReference>
<proteinExistence type="predicted"/>
<dbReference type="GO" id="GO:0003887">
    <property type="term" value="F:DNA-directed DNA polymerase activity"/>
    <property type="evidence" value="ECO:0007669"/>
    <property type="project" value="UniProtKB-KW"/>
</dbReference>
<dbReference type="GO" id="GO:0016787">
    <property type="term" value="F:hydrolase activity"/>
    <property type="evidence" value="ECO:0007669"/>
    <property type="project" value="UniProtKB-KW"/>
</dbReference>
<evidence type="ECO:0000256" key="8">
    <source>
        <dbReference type="ARBA" id="ARBA00022932"/>
    </source>
</evidence>
<keyword evidence="4" id="KW-0378">Hydrolase</keyword>
<keyword evidence="7" id="KW-0695">RNA-directed DNA polymerase</keyword>
<keyword evidence="8" id="KW-0548">Nucleotidyltransferase</keyword>
<keyword evidence="6" id="KW-0229">DNA integration</keyword>
<accession>A0A0G4F494</accession>
<keyword evidence="8" id="KW-0808">Transferase</keyword>
<dbReference type="InterPro" id="IPR039537">
    <property type="entry name" value="Retrotran_Ty1/copia-like"/>
</dbReference>
<evidence type="ECO:0000313" key="12">
    <source>
        <dbReference type="EMBL" id="CEM07073.1"/>
    </source>
</evidence>
<evidence type="ECO:0000259" key="11">
    <source>
        <dbReference type="PROSITE" id="PS50994"/>
    </source>
</evidence>
<organism evidence="12">
    <name type="scientific">Chromera velia CCMP2878</name>
    <dbReference type="NCBI Taxonomy" id="1169474"/>
    <lineage>
        <taxon>Eukaryota</taxon>
        <taxon>Sar</taxon>
        <taxon>Alveolata</taxon>
        <taxon>Colpodellida</taxon>
        <taxon>Chromeraceae</taxon>
        <taxon>Chromera</taxon>
    </lineage>
</organism>
<dbReference type="SUPFAM" id="SSF53098">
    <property type="entry name" value="Ribonuclease H-like"/>
    <property type="match status" value="1"/>
</dbReference>
<dbReference type="PANTHER" id="PTHR42648:SF11">
    <property type="entry name" value="TRANSPOSON TY4-P GAG-POL POLYPROTEIN"/>
    <property type="match status" value="1"/>
</dbReference>
<name>A0A0G4F494_9ALVE</name>
<dbReference type="InterPro" id="IPR036397">
    <property type="entry name" value="RNaseH_sf"/>
</dbReference>
<dbReference type="GO" id="GO:0004519">
    <property type="term" value="F:endonuclease activity"/>
    <property type="evidence" value="ECO:0007669"/>
    <property type="project" value="UniProtKB-KW"/>
</dbReference>
<dbReference type="GO" id="GO:0015074">
    <property type="term" value="P:DNA integration"/>
    <property type="evidence" value="ECO:0007669"/>
    <property type="project" value="UniProtKB-KW"/>
</dbReference>
<keyword evidence="2" id="KW-0479">Metal-binding</keyword>
<keyword evidence="9" id="KW-0233">DNA recombination</keyword>
<sequence length="576" mass="63898">MVRATFRNMHWPGRALPVGAVAGPRASVREARRFNGPRQGKATKLPQSVDSLSTATAATSASKELGATPSLSCAFRVQTKTSRARILSKADADDELLPDTGCTFRLLNEEFAKYSVGQKKRRMEFNLTAKGGPEASPFVTDNVHLFHFPVRDEFGKVRKVPEEGAIHPSVGRGLLPCAEKEIFLSKRRRRRSYVRLTDTEGRSFRAPVERLGRMPALRLCQNDEAAAAAQMTAPLDAWKKKVFYSSSLSAEARSTETLLAERKQHLLYVLHSRLAHSVSARLEKTLEEKGVPLSFSPQECRDVRDLCEACKSVNQRKERIPAKGILKKEKSGEKKQAVKRVRFSIEEKTSSAAKGDKPAEKSKQPQHAKERAPFNQVIFHDLKEMRTKGVGGFRYISVIVCGGVKKVSLFALRRKRHAVQHLRQWVRRWQVHGFGKPLIVRTDNGGEFVGEEDEIGYAAAYDDMGLHHERGPPFSPEVQSDVERVNSTVISLLRKTLIQLHLPLSFWPAFLSGVANQLGDIVYSKTGISPNSLIFGHACGVPPIAMGDEVRVIDPAGSADPLSKSERALFEGVQGP</sequence>
<evidence type="ECO:0000256" key="4">
    <source>
        <dbReference type="ARBA" id="ARBA00022801"/>
    </source>
</evidence>
<dbReference type="AlphaFoldDB" id="A0A0G4F494"/>
<keyword evidence="5" id="KW-0460">Magnesium</keyword>
<keyword evidence="1" id="KW-0540">Nuclease</keyword>
<dbReference type="EMBL" id="CDMZ01000116">
    <property type="protein sequence ID" value="CEM07073.1"/>
    <property type="molecule type" value="Genomic_DNA"/>
</dbReference>
<evidence type="ECO:0000256" key="3">
    <source>
        <dbReference type="ARBA" id="ARBA00022759"/>
    </source>
</evidence>
<evidence type="ECO:0000256" key="1">
    <source>
        <dbReference type="ARBA" id="ARBA00022722"/>
    </source>
</evidence>
<evidence type="ECO:0000256" key="6">
    <source>
        <dbReference type="ARBA" id="ARBA00022908"/>
    </source>
</evidence>
<dbReference type="GO" id="GO:0006310">
    <property type="term" value="P:DNA recombination"/>
    <property type="evidence" value="ECO:0007669"/>
    <property type="project" value="UniProtKB-KW"/>
</dbReference>
<evidence type="ECO:0000256" key="10">
    <source>
        <dbReference type="SAM" id="MobiDB-lite"/>
    </source>
</evidence>
<keyword evidence="8" id="KW-0239">DNA-directed DNA polymerase</keyword>
<gene>
    <name evidence="12" type="ORF">Cvel_15130</name>
</gene>
<feature type="region of interest" description="Disordered" evidence="10">
    <location>
        <begin position="347"/>
        <end position="372"/>
    </location>
</feature>
<dbReference type="PROSITE" id="PS50994">
    <property type="entry name" value="INTEGRASE"/>
    <property type="match status" value="1"/>
</dbReference>
<protein>
    <recommendedName>
        <fullName evidence="11">Integrase catalytic domain-containing protein</fullName>
    </recommendedName>
</protein>
<dbReference type="InterPro" id="IPR012337">
    <property type="entry name" value="RNaseH-like_sf"/>
</dbReference>
<dbReference type="GO" id="GO:0003676">
    <property type="term" value="F:nucleic acid binding"/>
    <property type="evidence" value="ECO:0007669"/>
    <property type="project" value="InterPro"/>
</dbReference>
<evidence type="ECO:0000256" key="2">
    <source>
        <dbReference type="ARBA" id="ARBA00022723"/>
    </source>
</evidence>
<evidence type="ECO:0000256" key="9">
    <source>
        <dbReference type="ARBA" id="ARBA00023172"/>
    </source>
</evidence>
<dbReference type="Gene3D" id="3.30.420.10">
    <property type="entry name" value="Ribonuclease H-like superfamily/Ribonuclease H"/>
    <property type="match status" value="1"/>
</dbReference>
<evidence type="ECO:0000256" key="7">
    <source>
        <dbReference type="ARBA" id="ARBA00022918"/>
    </source>
</evidence>
<evidence type="ECO:0000256" key="5">
    <source>
        <dbReference type="ARBA" id="ARBA00022842"/>
    </source>
</evidence>